<dbReference type="NCBIfam" id="TIGR01509">
    <property type="entry name" value="HAD-SF-IA-v3"/>
    <property type="match status" value="1"/>
</dbReference>
<gene>
    <name evidence="1" type="ORF">DTO96_100996</name>
</gene>
<dbReference type="Gene3D" id="1.10.150.240">
    <property type="entry name" value="Putative phosphatase, domain 2"/>
    <property type="match status" value="1"/>
</dbReference>
<organism evidence="1 2">
    <name type="scientific">Ephemeroptericola cinctiostellae</name>
    <dbReference type="NCBI Taxonomy" id="2268024"/>
    <lineage>
        <taxon>Bacteria</taxon>
        <taxon>Pseudomonadati</taxon>
        <taxon>Pseudomonadota</taxon>
        <taxon>Betaproteobacteria</taxon>
        <taxon>Burkholderiales</taxon>
        <taxon>Burkholderiaceae</taxon>
        <taxon>Ephemeroptericola</taxon>
    </lineage>
</organism>
<dbReference type="NCBIfam" id="TIGR01549">
    <property type="entry name" value="HAD-SF-IA-v1"/>
    <property type="match status" value="1"/>
</dbReference>
<dbReference type="InterPro" id="IPR006439">
    <property type="entry name" value="HAD-SF_hydro_IA"/>
</dbReference>
<dbReference type="EMBL" id="CP031124">
    <property type="protein sequence ID" value="AXF85270.1"/>
    <property type="molecule type" value="Genomic_DNA"/>
</dbReference>
<evidence type="ECO:0000313" key="2">
    <source>
        <dbReference type="Proteomes" id="UP000252182"/>
    </source>
</evidence>
<proteinExistence type="predicted"/>
<reference evidence="2" key="1">
    <citation type="submission" date="2018-07" db="EMBL/GenBank/DDBJ databases">
        <authorList>
            <person name="Kim H."/>
        </authorList>
    </citation>
    <scope>NUCLEOTIDE SEQUENCE [LARGE SCALE GENOMIC DNA]</scope>
    <source>
        <strain evidence="2">F02</strain>
    </source>
</reference>
<keyword evidence="2" id="KW-1185">Reference proteome</keyword>
<dbReference type="KEGG" id="hyf:DTO96_100996"/>
<dbReference type="GO" id="GO:0005829">
    <property type="term" value="C:cytosol"/>
    <property type="evidence" value="ECO:0007669"/>
    <property type="project" value="TreeGrafter"/>
</dbReference>
<dbReference type="InterPro" id="IPR023198">
    <property type="entry name" value="PGP-like_dom2"/>
</dbReference>
<dbReference type="InterPro" id="IPR050155">
    <property type="entry name" value="HAD-like_hydrolase_sf"/>
</dbReference>
<dbReference type="GO" id="GO:0008253">
    <property type="term" value="F:5'-nucleotidase activity"/>
    <property type="evidence" value="ECO:0007669"/>
    <property type="project" value="UniProtKB-EC"/>
</dbReference>
<dbReference type="Gene3D" id="3.40.50.1000">
    <property type="entry name" value="HAD superfamily/HAD-like"/>
    <property type="match status" value="1"/>
</dbReference>
<protein>
    <submittedName>
        <fullName evidence="1">5'-nucleotidase</fullName>
        <ecNumber evidence="1">3.1.3.5</ecNumber>
    </submittedName>
</protein>
<dbReference type="OrthoDB" id="9782449at2"/>
<sequence>MQNLPQTRLIVFDWDGTLFDSTGVIAHSLQKACEALGLAVPTLQEAKHVIGLGFNEAIAQLVGPLNAEQSAAFMTAYRRNYFAGESLVTLYDGILELLNGLQWQGRLMAVATGKSRAGLNRVLLDGHLRSYFDATRTADETASKPHPQMLFELLDELDVPPHQAVMVGDTTYDIDMANAAGMASVAVKYGAHDEKLLLASRPTVVVHDVNMLAKVLGVQKALL</sequence>
<accession>A0A345DA82</accession>
<dbReference type="PANTHER" id="PTHR43434:SF24">
    <property type="entry name" value="HYDROLASE-RELATED"/>
    <property type="match status" value="1"/>
</dbReference>
<dbReference type="PANTHER" id="PTHR43434">
    <property type="entry name" value="PHOSPHOGLYCOLATE PHOSPHATASE"/>
    <property type="match status" value="1"/>
</dbReference>
<dbReference type="RefSeq" id="WP_114562485.1">
    <property type="nucleotide sequence ID" value="NZ_CP031124.1"/>
</dbReference>
<dbReference type="AlphaFoldDB" id="A0A345DA82"/>
<dbReference type="Proteomes" id="UP000252182">
    <property type="component" value="Chromosome"/>
</dbReference>
<dbReference type="SUPFAM" id="SSF56784">
    <property type="entry name" value="HAD-like"/>
    <property type="match status" value="1"/>
</dbReference>
<dbReference type="SFLD" id="SFLDS00003">
    <property type="entry name" value="Haloacid_Dehalogenase"/>
    <property type="match status" value="1"/>
</dbReference>
<dbReference type="GO" id="GO:0008967">
    <property type="term" value="F:phosphoglycolate phosphatase activity"/>
    <property type="evidence" value="ECO:0007669"/>
    <property type="project" value="TreeGrafter"/>
</dbReference>
<dbReference type="InterPro" id="IPR036412">
    <property type="entry name" value="HAD-like_sf"/>
</dbReference>
<dbReference type="GO" id="GO:0006281">
    <property type="term" value="P:DNA repair"/>
    <property type="evidence" value="ECO:0007669"/>
    <property type="project" value="TreeGrafter"/>
</dbReference>
<dbReference type="SFLD" id="SFLDG01129">
    <property type="entry name" value="C1.5:_HAD__Beta-PGM__Phosphata"/>
    <property type="match status" value="1"/>
</dbReference>
<name>A0A345DA82_9BURK</name>
<keyword evidence="1" id="KW-0378">Hydrolase</keyword>
<dbReference type="Pfam" id="PF13419">
    <property type="entry name" value="HAD_2"/>
    <property type="match status" value="1"/>
</dbReference>
<evidence type="ECO:0000313" key="1">
    <source>
        <dbReference type="EMBL" id="AXF85270.1"/>
    </source>
</evidence>
<dbReference type="SFLD" id="SFLDG01135">
    <property type="entry name" value="C1.5.6:_HAD__Beta-PGM__Phospha"/>
    <property type="match status" value="1"/>
</dbReference>
<dbReference type="InterPro" id="IPR041492">
    <property type="entry name" value="HAD_2"/>
</dbReference>
<dbReference type="EC" id="3.1.3.5" evidence="1"/>
<dbReference type="InterPro" id="IPR023214">
    <property type="entry name" value="HAD_sf"/>
</dbReference>